<dbReference type="EMBL" id="KQ257452">
    <property type="protein sequence ID" value="KND03267.1"/>
    <property type="molecule type" value="Genomic_DNA"/>
</dbReference>
<dbReference type="AlphaFoldDB" id="A0A0L0HQ78"/>
<name>A0A0L0HQ78_SPIPD</name>
<evidence type="ECO:0000259" key="2">
    <source>
        <dbReference type="PROSITE" id="PS50042"/>
    </source>
</evidence>
<dbReference type="GeneID" id="27685911"/>
<dbReference type="PANTHER" id="PTHR23011">
    <property type="entry name" value="CYCLIC NUCLEOTIDE-BINDING DOMAIN CONTAINING PROTEIN"/>
    <property type="match status" value="1"/>
</dbReference>
<dbReference type="STRING" id="645134.A0A0L0HQ78"/>
<feature type="domain" description="Cyclic nucleotide-binding" evidence="2">
    <location>
        <begin position="316"/>
        <end position="424"/>
    </location>
</feature>
<dbReference type="Gene3D" id="2.60.120.10">
    <property type="entry name" value="Jelly Rolls"/>
    <property type="match status" value="2"/>
</dbReference>
<dbReference type="PANTHER" id="PTHR23011:SF28">
    <property type="entry name" value="CYCLIC NUCLEOTIDE-BINDING DOMAIN CONTAINING PROTEIN"/>
    <property type="match status" value="1"/>
</dbReference>
<dbReference type="SMART" id="SM00100">
    <property type="entry name" value="cNMP"/>
    <property type="match status" value="2"/>
</dbReference>
<keyword evidence="4" id="KW-1185">Reference proteome</keyword>
<dbReference type="RefSeq" id="XP_016611306.1">
    <property type="nucleotide sequence ID" value="XM_016750609.1"/>
</dbReference>
<sequence length="689" mass="73952">MSAIPPASPGKKRTLPDISAPISGSQGGSVSPLGKAAGQPNSPWSLISSAKNVRAAGSTSSFSSSVSSRSFSLRGPPSAYGVRSHLPPVPGGWVSSSLITGPISRKSSEISIRHGGVERDNSSSAILAGNDKQDVLGADITGSKTAMTVRAASDRRPTMTKGQGNGLSHLPFGVQQGVLLPGLRAGTAPSIHGRKSLVPPLHSRTANNHVRGVMAALAHSENTRDQWQYARDKWKLAINAIRRLVRATSLFRLGPMASILPAFIQEENNNLAKKAIKPPEAVAKSKIHLLLSKPRGLRTNADFAVVDPYLVKLLPCLQRLSSAQRKQMYLGSLSYEVHPPRTMILRDSGTAESVYFVLSGSVEVYKDHRGVRLKQNLVGPGGIVGDVSAHHLLAGSGTKRFMNVICLGFCEFLRMDLDEYVHIMFGHDGSNIDNLVSLLNSHPIFQNAYETTLLKAAQNSVLGTFPAGSTIISQDEVAERIFVLCKGTARAVRGVPFVRTHTVQTGAGTVIPQQVIQPFSGDRDPKTGEELFVEEVFVSNIGPGGTFPALTLPVGMTLDPTKAKTAEFWPRSQPAPQPNPIPNQVPAPSRTITFQQDPVPLNFADITVYAETEVQCAVFTVEAFLKLATNEMVDYVLQQSKEFKIPVEALQEQYLRELRAGLGSDAARLSGELGGGVSILMPEGRRAVK</sequence>
<gene>
    <name evidence="3" type="ORF">SPPG_02317</name>
</gene>
<protein>
    <recommendedName>
        <fullName evidence="2">Cyclic nucleotide-binding domain-containing protein</fullName>
    </recommendedName>
</protein>
<dbReference type="Pfam" id="PF00027">
    <property type="entry name" value="cNMP_binding"/>
    <property type="match status" value="1"/>
</dbReference>
<evidence type="ECO:0000256" key="1">
    <source>
        <dbReference type="SAM" id="MobiDB-lite"/>
    </source>
</evidence>
<proteinExistence type="predicted"/>
<dbReference type="InterPro" id="IPR014710">
    <property type="entry name" value="RmlC-like_jellyroll"/>
</dbReference>
<dbReference type="InterPro" id="IPR018490">
    <property type="entry name" value="cNMP-bd_dom_sf"/>
</dbReference>
<accession>A0A0L0HQ78</accession>
<dbReference type="OrthoDB" id="417078at2759"/>
<dbReference type="PROSITE" id="PS50042">
    <property type="entry name" value="CNMP_BINDING_3"/>
    <property type="match status" value="2"/>
</dbReference>
<evidence type="ECO:0000313" key="3">
    <source>
        <dbReference type="EMBL" id="KND03267.1"/>
    </source>
</evidence>
<organism evidence="3 4">
    <name type="scientific">Spizellomyces punctatus (strain DAOM BR117)</name>
    <dbReference type="NCBI Taxonomy" id="645134"/>
    <lineage>
        <taxon>Eukaryota</taxon>
        <taxon>Fungi</taxon>
        <taxon>Fungi incertae sedis</taxon>
        <taxon>Chytridiomycota</taxon>
        <taxon>Chytridiomycota incertae sedis</taxon>
        <taxon>Chytridiomycetes</taxon>
        <taxon>Spizellomycetales</taxon>
        <taxon>Spizellomycetaceae</taxon>
        <taxon>Spizellomyces</taxon>
    </lineage>
</organism>
<dbReference type="InParanoid" id="A0A0L0HQ78"/>
<feature type="domain" description="Cyclic nucleotide-binding" evidence="2">
    <location>
        <begin position="444"/>
        <end position="493"/>
    </location>
</feature>
<dbReference type="InterPro" id="IPR000595">
    <property type="entry name" value="cNMP-bd_dom"/>
</dbReference>
<evidence type="ECO:0000313" key="4">
    <source>
        <dbReference type="Proteomes" id="UP000053201"/>
    </source>
</evidence>
<reference evidence="3 4" key="1">
    <citation type="submission" date="2009-08" db="EMBL/GenBank/DDBJ databases">
        <title>The Genome Sequence of Spizellomyces punctatus strain DAOM BR117.</title>
        <authorList>
            <consortium name="The Broad Institute Genome Sequencing Platform"/>
            <person name="Russ C."/>
            <person name="Cuomo C."/>
            <person name="Shea T."/>
            <person name="Young S.K."/>
            <person name="Zeng Q."/>
            <person name="Koehrsen M."/>
            <person name="Haas B."/>
            <person name="Borodovsky M."/>
            <person name="Guigo R."/>
            <person name="Alvarado L."/>
            <person name="Berlin A."/>
            <person name="Bochicchio J."/>
            <person name="Borenstein D."/>
            <person name="Chapman S."/>
            <person name="Chen Z."/>
            <person name="Engels R."/>
            <person name="Freedman E."/>
            <person name="Gellesch M."/>
            <person name="Goldberg J."/>
            <person name="Griggs A."/>
            <person name="Gujja S."/>
            <person name="Heiman D."/>
            <person name="Hepburn T."/>
            <person name="Howarth C."/>
            <person name="Jen D."/>
            <person name="Larson L."/>
            <person name="Lewis B."/>
            <person name="Mehta T."/>
            <person name="Park D."/>
            <person name="Pearson M."/>
            <person name="Roberts A."/>
            <person name="Saif S."/>
            <person name="Shenoy N."/>
            <person name="Sisk P."/>
            <person name="Stolte C."/>
            <person name="Sykes S."/>
            <person name="Thomson T."/>
            <person name="Walk T."/>
            <person name="White J."/>
            <person name="Yandava C."/>
            <person name="Burger G."/>
            <person name="Gray M.W."/>
            <person name="Holland P.W.H."/>
            <person name="King N."/>
            <person name="Lang F.B.F."/>
            <person name="Roger A.J."/>
            <person name="Ruiz-Trillo I."/>
            <person name="Lander E."/>
            <person name="Nusbaum C."/>
        </authorList>
    </citation>
    <scope>NUCLEOTIDE SEQUENCE [LARGE SCALE GENOMIC DNA]</scope>
    <source>
        <strain evidence="3 4">DAOM BR117</strain>
    </source>
</reference>
<dbReference type="SUPFAM" id="SSF51206">
    <property type="entry name" value="cAMP-binding domain-like"/>
    <property type="match status" value="2"/>
</dbReference>
<dbReference type="VEuPathDB" id="FungiDB:SPPG_02317"/>
<dbReference type="Proteomes" id="UP000053201">
    <property type="component" value="Unassembled WGS sequence"/>
</dbReference>
<dbReference type="CDD" id="cd00038">
    <property type="entry name" value="CAP_ED"/>
    <property type="match status" value="1"/>
</dbReference>
<feature type="region of interest" description="Disordered" evidence="1">
    <location>
        <begin position="1"/>
        <end position="42"/>
    </location>
</feature>